<dbReference type="Gene3D" id="3.40.50.150">
    <property type="entry name" value="Vaccinia Virus protein VP39"/>
    <property type="match status" value="1"/>
</dbReference>
<dbReference type="InterPro" id="IPR014777">
    <property type="entry name" value="4pyrrole_Mease_sub1"/>
</dbReference>
<dbReference type="RefSeq" id="WP_132770035.1">
    <property type="nucleotide sequence ID" value="NZ_SMAB01000019.1"/>
</dbReference>
<dbReference type="InterPro" id="IPR014776">
    <property type="entry name" value="4pyrrole_Mease_sub2"/>
</dbReference>
<dbReference type="PIRSF" id="PIRSF036428">
    <property type="entry name" value="CobL"/>
    <property type="match status" value="1"/>
</dbReference>
<sequence length="409" mass="46028">MIGKIKIIGIGNDVENGISPHYRKWIDEADILVGGERHLSYFPHFQKEKWVLKGDLPFILHRLKEEAINKKVVVLASGDPLFFGIGRLFLDIVGSENLSIYPHLSSLQLAFARLGDTWQDTYIESLHGRALTGLAQRIDGKAKIALLTDTVHSPTAIAKYLLNYGFDEYEMFIGEYLGGRNERVYLLSLEEAAVQTFAPLNIVILRRRKEIPAVQSWNLGIEDEEFYQKKPKKGLITKKEIRVLSLVEMKLRSGDILWDIGAGSGSVSIEASKYQPDAKVYAIEKDIENIDFIRKNMKKFRTDFTVIHGEAPDCLNDLPDPDVIFVGGSNGRLEEILQLGCHRLKQNGRVIVNAITMETLMDTLHFFENKGCSPKITLVQIARSKPIVNKTGFESLNPIYIVTATNSKG</sequence>
<evidence type="ECO:0000256" key="3">
    <source>
        <dbReference type="ARBA" id="ARBA00022603"/>
    </source>
</evidence>
<keyword evidence="5" id="KW-0949">S-adenosyl-L-methionine</keyword>
<evidence type="ECO:0000259" key="7">
    <source>
        <dbReference type="Pfam" id="PF05175"/>
    </source>
</evidence>
<feature type="domain" description="Methyltransferase small" evidence="7">
    <location>
        <begin position="252"/>
        <end position="311"/>
    </location>
</feature>
<dbReference type="InterPro" id="IPR050714">
    <property type="entry name" value="Cobalamin_biosynth_MTase"/>
</dbReference>
<feature type="domain" description="Tetrapyrrole methylase" evidence="6">
    <location>
        <begin position="5"/>
        <end position="192"/>
    </location>
</feature>
<protein>
    <submittedName>
        <fullName evidence="8">Precorrin-6Y C5,15-methyltransferase (Decarboxylating)</fullName>
    </submittedName>
</protein>
<dbReference type="Proteomes" id="UP000295788">
    <property type="component" value="Unassembled WGS sequence"/>
</dbReference>
<keyword evidence="9" id="KW-1185">Reference proteome</keyword>
<dbReference type="PROSITE" id="PS01131">
    <property type="entry name" value="RRNA_A_DIMETH"/>
    <property type="match status" value="1"/>
</dbReference>
<keyword evidence="4 8" id="KW-0808">Transferase</keyword>
<dbReference type="OrthoDB" id="9780707at2"/>
<name>A0A4R3KAC7_9BACI</name>
<dbReference type="GO" id="GO:0000179">
    <property type="term" value="F:rRNA (adenine-N6,N6-)-dimethyltransferase activity"/>
    <property type="evidence" value="ECO:0007669"/>
    <property type="project" value="InterPro"/>
</dbReference>
<dbReference type="GO" id="GO:0008276">
    <property type="term" value="F:protein methyltransferase activity"/>
    <property type="evidence" value="ECO:0007669"/>
    <property type="project" value="InterPro"/>
</dbReference>
<dbReference type="SUPFAM" id="SSF53335">
    <property type="entry name" value="S-adenosyl-L-methionine-dependent methyltransferases"/>
    <property type="match status" value="1"/>
</dbReference>
<organism evidence="8 9">
    <name type="scientific">Tepidibacillus fermentans</name>
    <dbReference type="NCBI Taxonomy" id="1281767"/>
    <lineage>
        <taxon>Bacteria</taxon>
        <taxon>Bacillati</taxon>
        <taxon>Bacillota</taxon>
        <taxon>Bacilli</taxon>
        <taxon>Bacillales</taxon>
        <taxon>Bacillaceae</taxon>
        <taxon>Tepidibacillus</taxon>
    </lineage>
</organism>
<evidence type="ECO:0000256" key="4">
    <source>
        <dbReference type="ARBA" id="ARBA00022679"/>
    </source>
</evidence>
<dbReference type="Gene3D" id="3.30.950.10">
    <property type="entry name" value="Methyltransferase, Cobalt-precorrin-4 Transmethylase, Domain 2"/>
    <property type="match status" value="1"/>
</dbReference>
<dbReference type="InterPro" id="IPR014008">
    <property type="entry name" value="Cbl_synth_MTase_CbiT"/>
</dbReference>
<dbReference type="InterPro" id="IPR029063">
    <property type="entry name" value="SAM-dependent_MTases_sf"/>
</dbReference>
<proteinExistence type="predicted"/>
<comment type="caution">
    <text evidence="8">The sequence shown here is derived from an EMBL/GenBank/DDBJ whole genome shotgun (WGS) entry which is preliminary data.</text>
</comment>
<dbReference type="Pfam" id="PF00590">
    <property type="entry name" value="TP_methylase"/>
    <property type="match status" value="1"/>
</dbReference>
<dbReference type="Pfam" id="PF05175">
    <property type="entry name" value="MTS"/>
    <property type="match status" value="1"/>
</dbReference>
<dbReference type="InterPro" id="IPR000878">
    <property type="entry name" value="4pyrrol_Mease"/>
</dbReference>
<dbReference type="InterPro" id="IPR020596">
    <property type="entry name" value="rRNA_Ade_Mease_Trfase_CS"/>
</dbReference>
<dbReference type="NCBIfam" id="TIGR02467">
    <property type="entry name" value="CbiE"/>
    <property type="match status" value="1"/>
</dbReference>
<dbReference type="Gene3D" id="3.40.1010.10">
    <property type="entry name" value="Cobalt-precorrin-4 Transmethylase, Domain 1"/>
    <property type="match status" value="1"/>
</dbReference>
<dbReference type="CDD" id="cd11644">
    <property type="entry name" value="Precorrin-6Y-MT"/>
    <property type="match status" value="1"/>
</dbReference>
<keyword evidence="2" id="KW-0169">Cobalamin biosynthesis</keyword>
<evidence type="ECO:0000259" key="6">
    <source>
        <dbReference type="Pfam" id="PF00590"/>
    </source>
</evidence>
<evidence type="ECO:0000256" key="2">
    <source>
        <dbReference type="ARBA" id="ARBA00022573"/>
    </source>
</evidence>
<evidence type="ECO:0000256" key="1">
    <source>
        <dbReference type="ARBA" id="ARBA00004953"/>
    </source>
</evidence>
<dbReference type="InterPro" id="IPR007848">
    <property type="entry name" value="Small_mtfrase_dom"/>
</dbReference>
<dbReference type="CDD" id="cd02440">
    <property type="entry name" value="AdoMet_MTases"/>
    <property type="match status" value="1"/>
</dbReference>
<dbReference type="PANTHER" id="PTHR43182">
    <property type="entry name" value="COBALT-PRECORRIN-6B C(15)-METHYLTRANSFERASE (DECARBOXYLATING)"/>
    <property type="match status" value="1"/>
</dbReference>
<dbReference type="PANTHER" id="PTHR43182:SF1">
    <property type="entry name" value="COBALT-PRECORRIN-7 C(5)-METHYLTRANSFERASE"/>
    <property type="match status" value="1"/>
</dbReference>
<dbReference type="InterPro" id="IPR012818">
    <property type="entry name" value="CbiE"/>
</dbReference>
<dbReference type="InterPro" id="IPR006365">
    <property type="entry name" value="Cbl_synth_CobL"/>
</dbReference>
<keyword evidence="3 8" id="KW-0489">Methyltransferase</keyword>
<evidence type="ECO:0000256" key="5">
    <source>
        <dbReference type="ARBA" id="ARBA00022691"/>
    </source>
</evidence>
<dbReference type="AlphaFoldDB" id="A0A4R3KAC7"/>
<accession>A0A4R3KAC7</accession>
<reference evidence="8 9" key="1">
    <citation type="submission" date="2019-03" db="EMBL/GenBank/DDBJ databases">
        <title>Genomic Encyclopedia of Type Strains, Phase IV (KMG-IV): sequencing the most valuable type-strain genomes for metagenomic binning, comparative biology and taxonomic classification.</title>
        <authorList>
            <person name="Goeker M."/>
        </authorList>
    </citation>
    <scope>NUCLEOTIDE SEQUENCE [LARGE SCALE GENOMIC DNA]</scope>
    <source>
        <strain evidence="8 9">DSM 23802</strain>
    </source>
</reference>
<dbReference type="UniPathway" id="UPA00148"/>
<dbReference type="InterPro" id="IPR035996">
    <property type="entry name" value="4pyrrol_Methylase_sf"/>
</dbReference>
<dbReference type="GO" id="GO:0009236">
    <property type="term" value="P:cobalamin biosynthetic process"/>
    <property type="evidence" value="ECO:0007669"/>
    <property type="project" value="UniProtKB-UniPathway"/>
</dbReference>
<dbReference type="NCBIfam" id="TIGR02469">
    <property type="entry name" value="CbiT"/>
    <property type="match status" value="1"/>
</dbReference>
<comment type="pathway">
    <text evidence="1">Cofactor biosynthesis; adenosylcobalamin biosynthesis.</text>
</comment>
<dbReference type="SUPFAM" id="SSF53790">
    <property type="entry name" value="Tetrapyrrole methylase"/>
    <property type="match status" value="1"/>
</dbReference>
<gene>
    <name evidence="8" type="ORF">EDD72_11941</name>
</gene>
<evidence type="ECO:0000313" key="9">
    <source>
        <dbReference type="Proteomes" id="UP000295788"/>
    </source>
</evidence>
<evidence type="ECO:0000313" key="8">
    <source>
        <dbReference type="EMBL" id="TCS79920.1"/>
    </source>
</evidence>
<dbReference type="EMBL" id="SMAB01000019">
    <property type="protein sequence ID" value="TCS79920.1"/>
    <property type="molecule type" value="Genomic_DNA"/>
</dbReference>